<evidence type="ECO:0000313" key="3">
    <source>
        <dbReference type="EMBL" id="AAM18953.1"/>
    </source>
</evidence>
<reference evidence="6" key="6">
    <citation type="journal article" date="2018" name="Nat. Plants">
        <title>Whole-genome landscape of Medicago truncatula symbiotic genes.</title>
        <authorList>
            <person name="Pecrix Y."/>
            <person name="Gamas P."/>
            <person name="Carrere S."/>
        </authorList>
    </citation>
    <scope>NUCLEOTIDE SEQUENCE</scope>
    <source>
        <tissue evidence="6">Leaves</tissue>
    </source>
</reference>
<evidence type="ECO:0000256" key="1">
    <source>
        <dbReference type="SAM" id="MobiDB-lite"/>
    </source>
</evidence>
<evidence type="ECO:0000313" key="7">
    <source>
        <dbReference type="EnsemblPlants" id="AES65574"/>
    </source>
</evidence>
<dbReference type="EMBL" id="PSQE01000002">
    <property type="protein sequence ID" value="RHN73660.1"/>
    <property type="molecule type" value="Genomic_DNA"/>
</dbReference>
<accession>Q8S2T9</accession>
<dbReference type="HOGENOM" id="CLU_168537_0_0_1"/>
<reference evidence="7" key="5">
    <citation type="submission" date="2015-04" db="UniProtKB">
        <authorList>
            <consortium name="EnsemblPlants"/>
        </authorList>
    </citation>
    <scope>IDENTIFICATION</scope>
    <source>
        <strain evidence="7">cv. Jemalong A17</strain>
    </source>
</reference>
<evidence type="ECO:0000313" key="5">
    <source>
        <dbReference type="EMBL" id="AFK34689.1"/>
    </source>
</evidence>
<feature type="chain" id="PRO_5014589071" evidence="2">
    <location>
        <begin position="23"/>
        <end position="117"/>
    </location>
</feature>
<dbReference type="Proteomes" id="UP000265566">
    <property type="component" value="Chromosome 2"/>
</dbReference>
<dbReference type="KEGG" id="mtr:11440669"/>
<evidence type="ECO:0000313" key="6">
    <source>
        <dbReference type="EMBL" id="RHN73660.1"/>
    </source>
</evidence>
<dbReference type="STRING" id="3880.Q8S2T9"/>
<dbReference type="PaxDb" id="3880-AES65574"/>
<reference evidence="3" key="1">
    <citation type="journal article" date="2002" name="Mol. Plant Microbe Interact.">
        <title>Glycine-rich proteins encoded by a nodule-specific gene family are implicated in different stages of symbiotic nodule development in Medicago spp.</title>
        <authorList>
            <person name="Kevei Z."/>
            <person name="Vinardell J.M."/>
            <person name="Kiss G.B."/>
            <person name="Kondorosi A."/>
            <person name="Kondorosi E."/>
        </authorList>
    </citation>
    <scope>NUCLEOTIDE SEQUENCE</scope>
</reference>
<dbReference type="EnsemblPlants" id="AES65574">
    <property type="protein sequence ID" value="AES65574"/>
    <property type="gene ID" value="MTR_2g042510"/>
</dbReference>
<feature type="signal peptide" evidence="2">
    <location>
        <begin position="1"/>
        <end position="22"/>
    </location>
</feature>
<sequence>MKTKSIISFFFVCALYFISVMATEPSKDEKQFGEIEEFKSKVSWNRGAWTWPKYGVKGNGGKGGSKGGSGSGENGGEGGAQGGGGQIEGGKDKGSGLDARGGGRGENNNIGWGYLKN</sequence>
<reference evidence="4 8" key="4">
    <citation type="journal article" date="2014" name="BMC Genomics">
        <title>An improved genome release (version Mt4.0) for the model legume Medicago truncatula.</title>
        <authorList>
            <person name="Tang H."/>
            <person name="Krishnakumar V."/>
            <person name="Bidwell S."/>
            <person name="Rosen B."/>
            <person name="Chan A."/>
            <person name="Zhou S."/>
            <person name="Gentzbittel L."/>
            <person name="Childs K.L."/>
            <person name="Yandell M."/>
            <person name="Gundlach H."/>
            <person name="Mayer K.F."/>
            <person name="Schwartz D.C."/>
            <person name="Town C.D."/>
        </authorList>
    </citation>
    <scope>GENOME REANNOTATION</scope>
    <source>
        <strain evidence="7 8">cv. Jemalong A17</strain>
    </source>
</reference>
<dbReference type="EMBL" id="BT134894">
    <property type="protein sequence ID" value="AFK34689.1"/>
    <property type="molecule type" value="mRNA"/>
</dbReference>
<evidence type="ECO:0000313" key="8">
    <source>
        <dbReference type="Proteomes" id="UP000002051"/>
    </source>
</evidence>
<proteinExistence type="evidence at transcript level"/>
<dbReference type="AlphaFoldDB" id="Q8S2T9"/>
<reference evidence="5" key="3">
    <citation type="submission" date="2012-05" db="EMBL/GenBank/DDBJ databases">
        <authorList>
            <person name="Krishnakumar V."/>
            <person name="Cheung F."/>
            <person name="Xiao Y."/>
            <person name="Chan A."/>
            <person name="Moskal W.A."/>
            <person name="Town C.D."/>
        </authorList>
    </citation>
    <scope>NUCLEOTIDE SEQUENCE</scope>
</reference>
<dbReference type="EMBL" id="AF498994">
    <property type="protein sequence ID" value="AAM18953.1"/>
    <property type="molecule type" value="mRNA"/>
</dbReference>
<keyword evidence="8" id="KW-1185">Reference proteome</keyword>
<evidence type="ECO:0000313" key="4">
    <source>
        <dbReference type="EMBL" id="AES65574.1"/>
    </source>
</evidence>
<organism evidence="3">
    <name type="scientific">Medicago truncatula</name>
    <name type="common">Barrel medic</name>
    <name type="synonym">Medicago tribuloides</name>
    <dbReference type="NCBI Taxonomy" id="3880"/>
    <lineage>
        <taxon>Eukaryota</taxon>
        <taxon>Viridiplantae</taxon>
        <taxon>Streptophyta</taxon>
        <taxon>Embryophyta</taxon>
        <taxon>Tracheophyta</taxon>
        <taxon>Spermatophyta</taxon>
        <taxon>Magnoliopsida</taxon>
        <taxon>eudicotyledons</taxon>
        <taxon>Gunneridae</taxon>
        <taxon>Pentapetalae</taxon>
        <taxon>rosids</taxon>
        <taxon>fabids</taxon>
        <taxon>Fabales</taxon>
        <taxon>Fabaceae</taxon>
        <taxon>Papilionoideae</taxon>
        <taxon>50 kb inversion clade</taxon>
        <taxon>NPAAA clade</taxon>
        <taxon>Hologalegina</taxon>
        <taxon>IRL clade</taxon>
        <taxon>Trifolieae</taxon>
        <taxon>Medicago</taxon>
    </lineage>
</organism>
<feature type="compositionally biased region" description="Low complexity" evidence="1">
    <location>
        <begin position="106"/>
        <end position="117"/>
    </location>
</feature>
<feature type="compositionally biased region" description="Gly residues" evidence="1">
    <location>
        <begin position="57"/>
        <end position="88"/>
    </location>
</feature>
<reference evidence="4 8" key="2">
    <citation type="journal article" date="2011" name="Nature">
        <title>The Medicago genome provides insight into the evolution of rhizobial symbioses.</title>
        <authorList>
            <person name="Young N.D."/>
            <person name="Debelle F."/>
            <person name="Oldroyd G.E."/>
            <person name="Geurts R."/>
            <person name="Cannon S.B."/>
            <person name="Udvardi M.K."/>
            <person name="Benedito V.A."/>
            <person name="Mayer K.F."/>
            <person name="Gouzy J."/>
            <person name="Schoof H."/>
            <person name="Van de Peer Y."/>
            <person name="Proost S."/>
            <person name="Cook D.R."/>
            <person name="Meyers B.C."/>
            <person name="Spannagl M."/>
            <person name="Cheung F."/>
            <person name="De Mita S."/>
            <person name="Krishnakumar V."/>
            <person name="Gundlach H."/>
            <person name="Zhou S."/>
            <person name="Mudge J."/>
            <person name="Bharti A.K."/>
            <person name="Murray J.D."/>
            <person name="Naoumkina M.A."/>
            <person name="Rosen B."/>
            <person name="Silverstein K.A."/>
            <person name="Tang H."/>
            <person name="Rombauts S."/>
            <person name="Zhao P.X."/>
            <person name="Zhou P."/>
            <person name="Barbe V."/>
            <person name="Bardou P."/>
            <person name="Bechner M."/>
            <person name="Bellec A."/>
            <person name="Berger A."/>
            <person name="Berges H."/>
            <person name="Bidwell S."/>
            <person name="Bisseling T."/>
            <person name="Choisne N."/>
            <person name="Couloux A."/>
            <person name="Denny R."/>
            <person name="Deshpande S."/>
            <person name="Dai X."/>
            <person name="Doyle J.J."/>
            <person name="Dudez A.M."/>
            <person name="Farmer A.D."/>
            <person name="Fouteau S."/>
            <person name="Franken C."/>
            <person name="Gibelin C."/>
            <person name="Gish J."/>
            <person name="Goldstein S."/>
            <person name="Gonzalez A.J."/>
            <person name="Green P.J."/>
            <person name="Hallab A."/>
            <person name="Hartog M."/>
            <person name="Hua A."/>
            <person name="Humphray S.J."/>
            <person name="Jeong D.H."/>
            <person name="Jing Y."/>
            <person name="Jocker A."/>
            <person name="Kenton S.M."/>
            <person name="Kim D.J."/>
            <person name="Klee K."/>
            <person name="Lai H."/>
            <person name="Lang C."/>
            <person name="Lin S."/>
            <person name="Macmil S.L."/>
            <person name="Magdelenat G."/>
            <person name="Matthews L."/>
            <person name="McCorrison J."/>
            <person name="Monaghan E.L."/>
            <person name="Mun J.H."/>
            <person name="Najar F.Z."/>
            <person name="Nicholson C."/>
            <person name="Noirot C."/>
            <person name="O'Bleness M."/>
            <person name="Paule C.R."/>
            <person name="Poulain J."/>
            <person name="Prion F."/>
            <person name="Qin B."/>
            <person name="Qu C."/>
            <person name="Retzel E.F."/>
            <person name="Riddle C."/>
            <person name="Sallet E."/>
            <person name="Samain S."/>
            <person name="Samson N."/>
            <person name="Sanders I."/>
            <person name="Saurat O."/>
            <person name="Scarpelli C."/>
            <person name="Schiex T."/>
            <person name="Segurens B."/>
            <person name="Severin A.J."/>
            <person name="Sherrier D.J."/>
            <person name="Shi R."/>
            <person name="Sims S."/>
            <person name="Singer S.R."/>
            <person name="Sinharoy S."/>
            <person name="Sterck L."/>
            <person name="Viollet A."/>
            <person name="Wang B.B."/>
            <person name="Wang K."/>
            <person name="Wang M."/>
            <person name="Wang X."/>
            <person name="Warfsmann J."/>
            <person name="Weissenbach J."/>
            <person name="White D.D."/>
            <person name="White J.D."/>
            <person name="Wiley G.B."/>
            <person name="Wincker P."/>
            <person name="Xing Y."/>
            <person name="Yang L."/>
            <person name="Yao Z."/>
            <person name="Ying F."/>
            <person name="Zhai J."/>
            <person name="Zhou L."/>
            <person name="Zuber A."/>
            <person name="Denarie J."/>
            <person name="Dixon R.A."/>
            <person name="May G.D."/>
            <person name="Schwartz D.C."/>
            <person name="Rogers J."/>
            <person name="Quetier F."/>
            <person name="Town C.D."/>
            <person name="Roe B.A."/>
        </authorList>
    </citation>
    <scope>NUCLEOTIDE SEQUENCE [LARGE SCALE GENOMIC DNA]</scope>
    <source>
        <strain evidence="4">A17</strain>
        <strain evidence="7 8">cv. Jemalong A17</strain>
    </source>
</reference>
<name>Q8S2T9_MEDTR</name>
<dbReference type="Proteomes" id="UP000002051">
    <property type="component" value="Chromosome 2"/>
</dbReference>
<gene>
    <name evidence="7" type="primary">11440669</name>
    <name evidence="4" type="ordered locus">MTR_2g042510</name>
    <name evidence="6" type="ORF">MtrunA17_Chr2g0300921</name>
</gene>
<dbReference type="EMBL" id="CM001218">
    <property type="protein sequence ID" value="AES65574.1"/>
    <property type="molecule type" value="Genomic_DNA"/>
</dbReference>
<dbReference type="Gramene" id="rna9505">
    <property type="protein sequence ID" value="RHN73660.1"/>
    <property type="gene ID" value="gene9505"/>
</dbReference>
<keyword evidence="2" id="KW-0732">Signal</keyword>
<protein>
    <submittedName>
        <fullName evidence="4">Nodule-specific Glycine Rich Peptide MtNodGRP2B</fullName>
    </submittedName>
    <submittedName>
        <fullName evidence="3">Nodule-specific glycine-rich protein 2B</fullName>
    </submittedName>
</protein>
<feature type="region of interest" description="Disordered" evidence="1">
    <location>
        <begin position="53"/>
        <end position="117"/>
    </location>
</feature>
<evidence type="ECO:0000256" key="2">
    <source>
        <dbReference type="SAM" id="SignalP"/>
    </source>
</evidence>
<dbReference type="OrthoDB" id="1436806at2759"/>